<dbReference type="STRING" id="1042311.A0A2T3ZN23"/>
<evidence type="ECO:0000256" key="1">
    <source>
        <dbReference type="ARBA" id="ARBA00022737"/>
    </source>
</evidence>
<protein>
    <recommendedName>
        <fullName evidence="3">NACHT domain-containing protein</fullName>
    </recommendedName>
</protein>
<sequence>MADTGQLGAEKRRRRFRDLFKRSSRASPPSIASASQTRVQLSSSQLLSPVLASLPSLGSDPPQVSAPSSLPVLGAPTVSLSGQQSTTSLNLWEEVFGKVNKGTQEWIQKQGLNSLASAVAKPEDLIKQLSDLIKEKEKIFEEKDSPMKIKIGNQEIIFRAYIADVIGFLTMAGDVAINFAPPQASAPWAAAKAVLKVSVKQIEQMAALAGTIQLFTRIIRRGQVYELLYNKAILTKEGALRNLHDALIDLYVAATELLARSDTLIESGIVRQTLNTILRPEQASGLISDLLKKEQILLYEVQSCEALRNEKATKQIDEKLNTLLAKLDKIPSPLTRIDEGVAKLLEKVKSDELEKLMDFISSEQFGKGHSTIKDTRIKNTGDWLINHESFRDWQGIASSSTLLCLKGTVGTGKTYLTSRVIDHVKQTLEASPHDEGFAFFYCTRSGPSMQDPLVVLHSFVRQLSYKSNNYSYIQSNVIQRCEIAKREGRNLSYTDCKELILESMNLYSKTTIILDALDESDITSYNLAEIIIDLMDKALKPVKIFISSRPDREFLEAFEAKATITVNSSNQQGDIEKYLAEVLYSTKFFKKRKTGIQQVIKETFSSQNDGMFRWVYLQTKSLQKCISDDAVRTWAKTIPRDLMAAYDRLWDDLENQHNESDMALAVRAIKWVLCSFTPLTSTILLEAIRYAHKGDRFVRIELRAEQEILSLCQDLLTVDVARGVWMLPHASVAEYFESKGMILGECDAFVSKILLGFLMTPKLESPYDTDGEPYDTDGDSDLESVVSDADVGFKVTRWHWPTKFKSVDMDAEFGLNVIITHGYSQFKSVDTASVPEMFESYVIRTWFKHVQRYDKWLGSLEDTSPETELTALLKCFLGSPGDSSGYYRRWVFHLVFGKLEPTNMAILVMCRYGFYYTLRDWWEKDQIDQNLALTEGKGSLEYEDDGYLSFNLLDLAAMGGCMPICRYLVSVIGVIGHQGRYCRAASKAISRGNKTAAKLLVEAANVDFNTMYKDTDWTLTQFTAMHGASGMLQWAMDQGWVDVNRQGGVNFGNALIAASKEGTPQSVEMLLRAGADANAIAECGKYGSALIAAAAASPMDHCEKKIVTLLDSGADVNQVPSVGNYGSALESCIWRVFYMAQSIYRPRYMVQFIDENHNARIVELLLKAGADPAMTCNVGEHGSALAAAAFFGLKDFLAMMVNAAGRERAIECLRQSRHPSKVRFTRQRSNRHKRRRAEAWRRDVAEIATYLAVEVGVDKETLRGIGVYGVTFEEDHFGGYSIRSN</sequence>
<keyword evidence="1" id="KW-0677">Repeat</keyword>
<dbReference type="PROSITE" id="PS50837">
    <property type="entry name" value="NACHT"/>
    <property type="match status" value="1"/>
</dbReference>
<organism evidence="4 5">
    <name type="scientific">Trichoderma asperellum (strain ATCC 204424 / CBS 433.97 / NBRC 101777)</name>
    <dbReference type="NCBI Taxonomy" id="1042311"/>
    <lineage>
        <taxon>Eukaryota</taxon>
        <taxon>Fungi</taxon>
        <taxon>Dikarya</taxon>
        <taxon>Ascomycota</taxon>
        <taxon>Pezizomycotina</taxon>
        <taxon>Sordariomycetes</taxon>
        <taxon>Hypocreomycetidae</taxon>
        <taxon>Hypocreales</taxon>
        <taxon>Hypocreaceae</taxon>
        <taxon>Trichoderma</taxon>
    </lineage>
</organism>
<evidence type="ECO:0000256" key="2">
    <source>
        <dbReference type="SAM" id="MobiDB-lite"/>
    </source>
</evidence>
<dbReference type="InterPro" id="IPR056884">
    <property type="entry name" value="NPHP3-like_N"/>
</dbReference>
<evidence type="ECO:0000313" key="4">
    <source>
        <dbReference type="EMBL" id="PTB46201.1"/>
    </source>
</evidence>
<dbReference type="InterPro" id="IPR007111">
    <property type="entry name" value="NACHT_NTPase"/>
</dbReference>
<dbReference type="InterPro" id="IPR036770">
    <property type="entry name" value="Ankyrin_rpt-contain_sf"/>
</dbReference>
<name>A0A2T3ZN23_TRIA4</name>
<accession>A0A2T3ZN23</accession>
<evidence type="ECO:0000259" key="3">
    <source>
        <dbReference type="PROSITE" id="PS50837"/>
    </source>
</evidence>
<dbReference type="SUPFAM" id="SSF48403">
    <property type="entry name" value="Ankyrin repeat"/>
    <property type="match status" value="1"/>
</dbReference>
<keyword evidence="5" id="KW-1185">Reference proteome</keyword>
<dbReference type="InterPro" id="IPR027417">
    <property type="entry name" value="P-loop_NTPase"/>
</dbReference>
<feature type="domain" description="NACHT" evidence="3">
    <location>
        <begin position="401"/>
        <end position="551"/>
    </location>
</feature>
<dbReference type="Gene3D" id="1.25.40.20">
    <property type="entry name" value="Ankyrin repeat-containing domain"/>
    <property type="match status" value="1"/>
</dbReference>
<dbReference type="Pfam" id="PF24883">
    <property type="entry name" value="NPHP3_N"/>
    <property type="match status" value="1"/>
</dbReference>
<reference evidence="4 5" key="1">
    <citation type="submission" date="2016-07" db="EMBL/GenBank/DDBJ databases">
        <title>Multiple horizontal gene transfer events from other fungi enriched the ability of initially mycotrophic Trichoderma (Ascomycota) to feed on dead plant biomass.</title>
        <authorList>
            <consortium name="DOE Joint Genome Institute"/>
            <person name="Aerts A."/>
            <person name="Atanasova L."/>
            <person name="Chenthamara K."/>
            <person name="Zhang J."/>
            <person name="Grujic M."/>
            <person name="Henrissat B."/>
            <person name="Kuo A."/>
            <person name="Salamov A."/>
            <person name="Lipzen A."/>
            <person name="Labutti K."/>
            <person name="Barry K."/>
            <person name="Miao Y."/>
            <person name="Rahimi M.J."/>
            <person name="Shen Q."/>
            <person name="Grigoriev I.V."/>
            <person name="Kubicek C.P."/>
            <person name="Druzhinina I.S."/>
        </authorList>
    </citation>
    <scope>NUCLEOTIDE SEQUENCE [LARGE SCALE GENOMIC DNA]</scope>
    <source>
        <strain evidence="4 5">CBS 433.97</strain>
    </source>
</reference>
<feature type="region of interest" description="Disordered" evidence="2">
    <location>
        <begin position="1"/>
        <end position="38"/>
    </location>
</feature>
<dbReference type="Gene3D" id="3.40.50.300">
    <property type="entry name" value="P-loop containing nucleotide triphosphate hydrolases"/>
    <property type="match status" value="1"/>
</dbReference>
<dbReference type="Proteomes" id="UP000240493">
    <property type="component" value="Unassembled WGS sequence"/>
</dbReference>
<evidence type="ECO:0000313" key="5">
    <source>
        <dbReference type="Proteomes" id="UP000240493"/>
    </source>
</evidence>
<feature type="compositionally biased region" description="Low complexity" evidence="2">
    <location>
        <begin position="25"/>
        <end position="38"/>
    </location>
</feature>
<dbReference type="PANTHER" id="PTHR10039">
    <property type="entry name" value="AMELOGENIN"/>
    <property type="match status" value="1"/>
</dbReference>
<gene>
    <name evidence="4" type="ORF">M441DRAFT_22269</name>
</gene>
<proteinExistence type="predicted"/>
<dbReference type="EMBL" id="KZ679256">
    <property type="protein sequence ID" value="PTB46201.1"/>
    <property type="molecule type" value="Genomic_DNA"/>
</dbReference>
<dbReference type="OrthoDB" id="7464126at2759"/>